<accession>A0A1L9TDB7</accession>
<organism evidence="1 2">
    <name type="scientific">Aspergillus sydowii CBS 593.65</name>
    <dbReference type="NCBI Taxonomy" id="1036612"/>
    <lineage>
        <taxon>Eukaryota</taxon>
        <taxon>Fungi</taxon>
        <taxon>Dikarya</taxon>
        <taxon>Ascomycota</taxon>
        <taxon>Pezizomycotina</taxon>
        <taxon>Eurotiomycetes</taxon>
        <taxon>Eurotiomycetidae</taxon>
        <taxon>Eurotiales</taxon>
        <taxon>Aspergillaceae</taxon>
        <taxon>Aspergillus</taxon>
        <taxon>Aspergillus subgen. Nidulantes</taxon>
    </lineage>
</organism>
<evidence type="ECO:0000313" key="2">
    <source>
        <dbReference type="Proteomes" id="UP000184356"/>
    </source>
</evidence>
<reference evidence="2" key="1">
    <citation type="journal article" date="2017" name="Genome Biol.">
        <title>Comparative genomics reveals high biological diversity and specific adaptations in the industrially and medically important fungal genus Aspergillus.</title>
        <authorList>
            <person name="de Vries R.P."/>
            <person name="Riley R."/>
            <person name="Wiebenga A."/>
            <person name="Aguilar-Osorio G."/>
            <person name="Amillis S."/>
            <person name="Uchima C.A."/>
            <person name="Anderluh G."/>
            <person name="Asadollahi M."/>
            <person name="Askin M."/>
            <person name="Barry K."/>
            <person name="Battaglia E."/>
            <person name="Bayram O."/>
            <person name="Benocci T."/>
            <person name="Braus-Stromeyer S.A."/>
            <person name="Caldana C."/>
            <person name="Canovas D."/>
            <person name="Cerqueira G.C."/>
            <person name="Chen F."/>
            <person name="Chen W."/>
            <person name="Choi C."/>
            <person name="Clum A."/>
            <person name="Dos Santos R.A."/>
            <person name="Damasio A.R."/>
            <person name="Diallinas G."/>
            <person name="Emri T."/>
            <person name="Fekete E."/>
            <person name="Flipphi M."/>
            <person name="Freyberg S."/>
            <person name="Gallo A."/>
            <person name="Gournas C."/>
            <person name="Habgood R."/>
            <person name="Hainaut M."/>
            <person name="Harispe M.L."/>
            <person name="Henrissat B."/>
            <person name="Hilden K.S."/>
            <person name="Hope R."/>
            <person name="Hossain A."/>
            <person name="Karabika E."/>
            <person name="Karaffa L."/>
            <person name="Karanyi Z."/>
            <person name="Krasevec N."/>
            <person name="Kuo A."/>
            <person name="Kusch H."/>
            <person name="LaButti K."/>
            <person name="Lagendijk E.L."/>
            <person name="Lapidus A."/>
            <person name="Levasseur A."/>
            <person name="Lindquist E."/>
            <person name="Lipzen A."/>
            <person name="Logrieco A.F."/>
            <person name="MacCabe A."/>
            <person name="Maekelae M.R."/>
            <person name="Malavazi I."/>
            <person name="Melin P."/>
            <person name="Meyer V."/>
            <person name="Mielnichuk N."/>
            <person name="Miskei M."/>
            <person name="Molnar A.P."/>
            <person name="Mule G."/>
            <person name="Ngan C.Y."/>
            <person name="Orejas M."/>
            <person name="Orosz E."/>
            <person name="Ouedraogo J.P."/>
            <person name="Overkamp K.M."/>
            <person name="Park H.-S."/>
            <person name="Perrone G."/>
            <person name="Piumi F."/>
            <person name="Punt P.J."/>
            <person name="Ram A.F."/>
            <person name="Ramon A."/>
            <person name="Rauscher S."/>
            <person name="Record E."/>
            <person name="Riano-Pachon D.M."/>
            <person name="Robert V."/>
            <person name="Roehrig J."/>
            <person name="Ruller R."/>
            <person name="Salamov A."/>
            <person name="Salih N.S."/>
            <person name="Samson R.A."/>
            <person name="Sandor E."/>
            <person name="Sanguinetti M."/>
            <person name="Schuetze T."/>
            <person name="Sepcic K."/>
            <person name="Shelest E."/>
            <person name="Sherlock G."/>
            <person name="Sophianopoulou V."/>
            <person name="Squina F.M."/>
            <person name="Sun H."/>
            <person name="Susca A."/>
            <person name="Todd R.B."/>
            <person name="Tsang A."/>
            <person name="Unkles S.E."/>
            <person name="van de Wiele N."/>
            <person name="van Rossen-Uffink D."/>
            <person name="Oliveira J.V."/>
            <person name="Vesth T.C."/>
            <person name="Visser J."/>
            <person name="Yu J.-H."/>
            <person name="Zhou M."/>
            <person name="Andersen M.R."/>
            <person name="Archer D.B."/>
            <person name="Baker S.E."/>
            <person name="Benoit I."/>
            <person name="Brakhage A.A."/>
            <person name="Braus G.H."/>
            <person name="Fischer R."/>
            <person name="Frisvad J.C."/>
            <person name="Goldman G.H."/>
            <person name="Houbraken J."/>
            <person name="Oakley B."/>
            <person name="Pocsi I."/>
            <person name="Scazzocchio C."/>
            <person name="Seiboth B."/>
            <person name="vanKuyk P.A."/>
            <person name="Wortman J."/>
            <person name="Dyer P.S."/>
            <person name="Grigoriev I.V."/>
        </authorList>
    </citation>
    <scope>NUCLEOTIDE SEQUENCE [LARGE SCALE GENOMIC DNA]</scope>
    <source>
        <strain evidence="2">CBS 593.65</strain>
    </source>
</reference>
<dbReference type="AlphaFoldDB" id="A0A1L9TDB7"/>
<evidence type="ECO:0008006" key="3">
    <source>
        <dbReference type="Google" id="ProtNLM"/>
    </source>
</evidence>
<proteinExistence type="predicted"/>
<dbReference type="GeneID" id="63768450"/>
<gene>
    <name evidence="1" type="ORF">ASPSYDRAFT_90704</name>
</gene>
<dbReference type="VEuPathDB" id="FungiDB:ASPSYDRAFT_90704"/>
<name>A0A1L9TDB7_9EURO</name>
<dbReference type="Proteomes" id="UP000184356">
    <property type="component" value="Unassembled WGS sequence"/>
</dbReference>
<dbReference type="OrthoDB" id="5416097at2759"/>
<protein>
    <recommendedName>
        <fullName evidence="3">HNH nuclease domain-containing protein</fullName>
    </recommendedName>
</protein>
<evidence type="ECO:0000313" key="1">
    <source>
        <dbReference type="EMBL" id="OJJ57412.1"/>
    </source>
</evidence>
<dbReference type="EMBL" id="KV878588">
    <property type="protein sequence ID" value="OJJ57412.1"/>
    <property type="molecule type" value="Genomic_DNA"/>
</dbReference>
<dbReference type="RefSeq" id="XP_040701218.1">
    <property type="nucleotide sequence ID" value="XM_040852377.1"/>
</dbReference>
<sequence>MSFFPEVYDAYRRGILQAIFNRIVPEDPLFWAFALIANINMRLSLLNMSVEEQNVIGDPTTWTEVLKTYKVQWNSPLVQERDNHTCLLTGSTGPRVEAVRIGHFSPGMAIIPLEDPTMDRFWERMSTLFTVCRVQRWKTAVANAEDSSGILQNMLRLSEPARRLWKEGAFALKPLDSPEPTATSLSVEFHWIGWRPNADLTECPPLYNHRTRQYIRSGDIFIICTDDPGRGPDDAGTEGGIDEVNQAVYEEESQDGEVGWGTVVEMLHAADDEPFSDERMFTMVGLYDAGQNFDAFVNYSGIVGGP</sequence>
<keyword evidence="2" id="KW-1185">Reference proteome</keyword>